<evidence type="ECO:0000313" key="3">
    <source>
        <dbReference type="Proteomes" id="UP000186607"/>
    </source>
</evidence>
<gene>
    <name evidence="2" type="ORF">BOO71_0012769</name>
</gene>
<dbReference type="InterPro" id="IPR036291">
    <property type="entry name" value="NAD(P)-bd_dom_sf"/>
</dbReference>
<dbReference type="PANTHER" id="PTHR43162">
    <property type="match status" value="1"/>
</dbReference>
<dbReference type="PANTHER" id="PTHR43162:SF1">
    <property type="entry name" value="PRESTALK A DIFFERENTIATION PROTEIN A"/>
    <property type="match status" value="1"/>
</dbReference>
<dbReference type="SUPFAM" id="SSF51735">
    <property type="entry name" value="NAD(P)-binding Rossmann-fold domains"/>
    <property type="match status" value="1"/>
</dbReference>
<dbReference type="InterPro" id="IPR051604">
    <property type="entry name" value="Ergot_Alk_Oxidoreductase"/>
</dbReference>
<dbReference type="Pfam" id="PF05368">
    <property type="entry name" value="NmrA"/>
    <property type="match status" value="1"/>
</dbReference>
<evidence type="ECO:0000259" key="1">
    <source>
        <dbReference type="Pfam" id="PF05368"/>
    </source>
</evidence>
<dbReference type="Gene3D" id="3.40.50.720">
    <property type="entry name" value="NAD(P)-binding Rossmann-like Domain"/>
    <property type="match status" value="1"/>
</dbReference>
<comment type="caution">
    <text evidence="2">The sequence shown here is derived from an EMBL/GenBank/DDBJ whole genome shotgun (WGS) entry which is preliminary data.</text>
</comment>
<evidence type="ECO:0000313" key="2">
    <source>
        <dbReference type="EMBL" id="OLV16118.1"/>
    </source>
</evidence>
<dbReference type="AlphaFoldDB" id="A0A1U7NT70"/>
<keyword evidence="3" id="KW-1185">Reference proteome</keyword>
<name>A0A1U7NT70_9DEIO</name>
<accession>A0A1U7NT70</accession>
<dbReference type="EMBL" id="MSTI01000154">
    <property type="protein sequence ID" value="OLV16118.1"/>
    <property type="molecule type" value="Genomic_DNA"/>
</dbReference>
<protein>
    <submittedName>
        <fullName evidence="2">Nucleoside-diphosphate-sugar epimerase</fullName>
    </submittedName>
</protein>
<dbReference type="Proteomes" id="UP000186607">
    <property type="component" value="Unassembled WGS sequence"/>
</dbReference>
<dbReference type="Gene3D" id="3.90.25.10">
    <property type="entry name" value="UDP-galactose 4-epimerase, domain 1"/>
    <property type="match status" value="1"/>
</dbReference>
<dbReference type="InterPro" id="IPR008030">
    <property type="entry name" value="NmrA-like"/>
</dbReference>
<organism evidence="2 3">
    <name type="scientific">Deinococcus marmoris</name>
    <dbReference type="NCBI Taxonomy" id="249408"/>
    <lineage>
        <taxon>Bacteria</taxon>
        <taxon>Thermotogati</taxon>
        <taxon>Deinococcota</taxon>
        <taxon>Deinococci</taxon>
        <taxon>Deinococcales</taxon>
        <taxon>Deinococcaceae</taxon>
        <taxon>Deinococcus</taxon>
    </lineage>
</organism>
<reference evidence="2 3" key="1">
    <citation type="submission" date="2017-01" db="EMBL/GenBank/DDBJ databases">
        <title>Genome Analysis of Deinococcus marmoris KOPRI26562.</title>
        <authorList>
            <person name="Kim J.H."/>
            <person name="Oh H.-M."/>
        </authorList>
    </citation>
    <scope>NUCLEOTIDE SEQUENCE [LARGE SCALE GENOMIC DNA]</scope>
    <source>
        <strain evidence="2 3">KOPRI26562</strain>
    </source>
</reference>
<sequence length="272" mass="28830">MRALVRDPQKAQKWANLGVELHPGDLTDAQALTNALAGVEGAFIMQPTPFGVTPDFPEARAINASVAQALHQSSPPKLVVLSSVGSEQSSGLGNITQTHLLEVELRDVTFPIAFVRAGGFLENNLGALGPAASSGIFNSFLQPTDQTFPMIASQDIGNEVARLLLSTWDGKKIVELGSPVSPDDLARAMGEVLGRDVQAQALPRDRWTGALSAMGLPDDKTAMWEEMQDGFNSGWIHFGMPGTKAVAGTLTPAQVFAEAARHRAGRHGPSES</sequence>
<proteinExistence type="predicted"/>
<dbReference type="STRING" id="249408.BOO71_0012769"/>
<feature type="domain" description="NmrA-like" evidence="1">
    <location>
        <begin position="2"/>
        <end position="205"/>
    </location>
</feature>